<dbReference type="EMBL" id="JBHTBU010000002">
    <property type="protein sequence ID" value="MFC7289115.1"/>
    <property type="molecule type" value="Genomic_DNA"/>
</dbReference>
<keyword evidence="3" id="KW-1185">Reference proteome</keyword>
<feature type="transmembrane region" description="Helical" evidence="1">
    <location>
        <begin position="12"/>
        <end position="35"/>
    </location>
</feature>
<keyword evidence="1" id="KW-1133">Transmembrane helix</keyword>
<keyword evidence="1" id="KW-0812">Transmembrane</keyword>
<proteinExistence type="predicted"/>
<accession>A0ABW2IE15</accession>
<gene>
    <name evidence="2" type="ORF">ACFQPC_13790</name>
</gene>
<comment type="caution">
    <text evidence="2">The sequence shown here is derived from an EMBL/GenBank/DDBJ whole genome shotgun (WGS) entry which is preliminary data.</text>
</comment>
<dbReference type="RefSeq" id="WP_382272458.1">
    <property type="nucleotide sequence ID" value="NZ_JBHTBU010000002.1"/>
</dbReference>
<name>A0ABW2IE15_9BURK</name>
<protein>
    <recommendedName>
        <fullName evidence="4">Type IV pilus assembly protein PilV</fullName>
    </recommendedName>
</protein>
<keyword evidence="1" id="KW-0472">Membrane</keyword>
<evidence type="ECO:0000313" key="2">
    <source>
        <dbReference type="EMBL" id="MFC7289115.1"/>
    </source>
</evidence>
<evidence type="ECO:0008006" key="4">
    <source>
        <dbReference type="Google" id="ProtNLM"/>
    </source>
</evidence>
<dbReference type="Proteomes" id="UP001596542">
    <property type="component" value="Unassembled WGS sequence"/>
</dbReference>
<sequence length="149" mass="15596">MKNKKLHLQQGSIMLESLIAILIFSFGILALVALLGASVKNSSSAVYRTQASLLASQLVGEMWTGDKSNAALISNYQGSGPEAWREKVMQALPGVVNAGTNPPSAGQNLPVITVAADNTVTITISWQAPGDADVHKYVAVSRITSSDGS</sequence>
<evidence type="ECO:0000313" key="3">
    <source>
        <dbReference type="Proteomes" id="UP001596542"/>
    </source>
</evidence>
<organism evidence="2 3">
    <name type="scientific">Herminiimonas glaciei</name>
    <dbReference type="NCBI Taxonomy" id="523788"/>
    <lineage>
        <taxon>Bacteria</taxon>
        <taxon>Pseudomonadati</taxon>
        <taxon>Pseudomonadota</taxon>
        <taxon>Betaproteobacteria</taxon>
        <taxon>Burkholderiales</taxon>
        <taxon>Oxalobacteraceae</taxon>
        <taxon>Herminiimonas</taxon>
    </lineage>
</organism>
<evidence type="ECO:0000256" key="1">
    <source>
        <dbReference type="SAM" id="Phobius"/>
    </source>
</evidence>
<reference evidence="3" key="1">
    <citation type="journal article" date="2019" name="Int. J. Syst. Evol. Microbiol.">
        <title>The Global Catalogue of Microorganisms (GCM) 10K type strain sequencing project: providing services to taxonomists for standard genome sequencing and annotation.</title>
        <authorList>
            <consortium name="The Broad Institute Genomics Platform"/>
            <consortium name="The Broad Institute Genome Sequencing Center for Infectious Disease"/>
            <person name="Wu L."/>
            <person name="Ma J."/>
        </authorList>
    </citation>
    <scope>NUCLEOTIDE SEQUENCE [LARGE SCALE GENOMIC DNA]</scope>
    <source>
        <strain evidence="3">KACC 12508</strain>
    </source>
</reference>